<dbReference type="InterPro" id="IPR029753">
    <property type="entry name" value="D-isomer_DH_CS"/>
</dbReference>
<feature type="domain" description="D-isomer specific 2-hydroxyacid dehydrogenase catalytic" evidence="5">
    <location>
        <begin position="29"/>
        <end position="335"/>
    </location>
</feature>
<dbReference type="CDD" id="cd12168">
    <property type="entry name" value="Mand_dh_like"/>
    <property type="match status" value="1"/>
</dbReference>
<evidence type="ECO:0000256" key="1">
    <source>
        <dbReference type="ARBA" id="ARBA00005854"/>
    </source>
</evidence>
<dbReference type="Proteomes" id="UP000034680">
    <property type="component" value="Unassembled WGS sequence"/>
</dbReference>
<feature type="domain" description="D-isomer specific 2-hydroxyacid dehydrogenase NAD-binding" evidence="6">
    <location>
        <begin position="123"/>
        <end position="304"/>
    </location>
</feature>
<dbReference type="PROSITE" id="PS00671">
    <property type="entry name" value="D_2_HYDROXYACID_DH_3"/>
    <property type="match status" value="1"/>
</dbReference>
<dbReference type="Gene3D" id="3.40.50.720">
    <property type="entry name" value="NAD(P)-binding Rossmann-like Domain"/>
    <property type="match status" value="2"/>
</dbReference>
<reference evidence="7 8" key="2">
    <citation type="submission" date="2015-05" db="EMBL/GenBank/DDBJ databases">
        <authorList>
            <person name="Morales-Cruz A."/>
            <person name="Amrine K.C."/>
            <person name="Cantu D."/>
        </authorList>
    </citation>
    <scope>NUCLEOTIDE SEQUENCE [LARGE SCALE GENOMIC DNA]</scope>
    <source>
        <strain evidence="7">DA912</strain>
    </source>
</reference>
<dbReference type="FunFam" id="3.40.50.720:FF:000203">
    <property type="entry name" value="D-3-phosphoglycerate dehydrogenase (SerA)"/>
    <property type="match status" value="1"/>
</dbReference>
<gene>
    <name evidence="7" type="ORF">UCDDA912_g07200</name>
</gene>
<reference evidence="7 8" key="1">
    <citation type="submission" date="2015-05" db="EMBL/GenBank/DDBJ databases">
        <title>Distinctive expansion of gene families associated with plant cell wall degradation and secondary metabolism in the genomes of grapevine trunk pathogens.</title>
        <authorList>
            <person name="Lawrence D.P."/>
            <person name="Travadon R."/>
            <person name="Rolshausen P.E."/>
            <person name="Baumgartner K."/>
        </authorList>
    </citation>
    <scope>NUCLEOTIDE SEQUENCE [LARGE SCALE GENOMIC DNA]</scope>
    <source>
        <strain evidence="7">DA912</strain>
    </source>
</reference>
<dbReference type="InterPro" id="IPR029752">
    <property type="entry name" value="D-isomer_DH_CS1"/>
</dbReference>
<dbReference type="GO" id="GO:0051287">
    <property type="term" value="F:NAD binding"/>
    <property type="evidence" value="ECO:0007669"/>
    <property type="project" value="InterPro"/>
</dbReference>
<evidence type="ECO:0000313" key="8">
    <source>
        <dbReference type="Proteomes" id="UP000034680"/>
    </source>
</evidence>
<dbReference type="PANTHER" id="PTHR10996">
    <property type="entry name" value="2-HYDROXYACID DEHYDROGENASE-RELATED"/>
    <property type="match status" value="1"/>
</dbReference>
<dbReference type="GO" id="GO:0005829">
    <property type="term" value="C:cytosol"/>
    <property type="evidence" value="ECO:0007669"/>
    <property type="project" value="TreeGrafter"/>
</dbReference>
<dbReference type="AlphaFoldDB" id="A0A0G2FFD9"/>
<keyword evidence="3" id="KW-0520">NAD</keyword>
<dbReference type="GO" id="GO:0016618">
    <property type="term" value="F:hydroxypyruvate reductase [NAD(P)H] activity"/>
    <property type="evidence" value="ECO:0007669"/>
    <property type="project" value="TreeGrafter"/>
</dbReference>
<dbReference type="SUPFAM" id="SSF51735">
    <property type="entry name" value="NAD(P)-binding Rossmann-fold domains"/>
    <property type="match status" value="1"/>
</dbReference>
<dbReference type="OrthoDB" id="9991913at2759"/>
<evidence type="ECO:0000256" key="4">
    <source>
        <dbReference type="RuleBase" id="RU003719"/>
    </source>
</evidence>
<dbReference type="PROSITE" id="PS00065">
    <property type="entry name" value="D_2_HYDROXYACID_DH_1"/>
    <property type="match status" value="1"/>
</dbReference>
<comment type="similarity">
    <text evidence="1 4">Belongs to the D-isomer specific 2-hydroxyacid dehydrogenase family.</text>
</comment>
<comment type="caution">
    <text evidence="7">The sequence shown here is derived from an EMBL/GenBank/DDBJ whole genome shotgun (WGS) entry which is preliminary data.</text>
</comment>
<organism evidence="7 8">
    <name type="scientific">Diaporthe ampelina</name>
    <dbReference type="NCBI Taxonomy" id="1214573"/>
    <lineage>
        <taxon>Eukaryota</taxon>
        <taxon>Fungi</taxon>
        <taxon>Dikarya</taxon>
        <taxon>Ascomycota</taxon>
        <taxon>Pezizomycotina</taxon>
        <taxon>Sordariomycetes</taxon>
        <taxon>Sordariomycetidae</taxon>
        <taxon>Diaporthales</taxon>
        <taxon>Diaporthaceae</taxon>
        <taxon>Diaporthe</taxon>
    </lineage>
</organism>
<keyword evidence="8" id="KW-1185">Reference proteome</keyword>
<dbReference type="STRING" id="1214573.A0A0G2FFD9"/>
<dbReference type="InterPro" id="IPR050223">
    <property type="entry name" value="D-isomer_2-hydroxyacid_DH"/>
</dbReference>
<proteinExistence type="inferred from homology"/>
<dbReference type="InterPro" id="IPR006140">
    <property type="entry name" value="D-isomer_DH_NAD-bd"/>
</dbReference>
<dbReference type="SUPFAM" id="SSF52283">
    <property type="entry name" value="Formate/glycerate dehydrogenase catalytic domain-like"/>
    <property type="match status" value="1"/>
</dbReference>
<protein>
    <submittedName>
        <fullName evidence="7">Putative glyoxylate reductase</fullName>
    </submittedName>
</protein>
<keyword evidence="2 4" id="KW-0560">Oxidoreductase</keyword>
<sequence length="342" mass="36799">MATSRARVLQLGVVQHANDTWGAIGDMADIVVPKSTDRAGFLVEAASGAFDGCLVAYRTFGSVSVTGRIDSELVLALPPSLKFICHNGAGFDQIDVPACTSRGIKVSNVPTAVDDATADTAMFLMLGALRNFPLGVHNLRQGSWRGREQDGSLPALGHDPQGKSLGIIGMGGIGRNMAKKALAFGMRILYHNRTRLGEDVERELGDAQYCDFETLLKHSDVLSLNLPLNPRTRHIISTRELAMVKPGVVIVNTARGAVIDEAALVEALDSGRVASVGLDVYEDEPDVHPGLLANHRALLVPHMGTWTVETEAKMEQWTMANVQTAILHGRLKSIVPEQRGLE</sequence>
<dbReference type="PROSITE" id="PS00670">
    <property type="entry name" value="D_2_HYDROXYACID_DH_2"/>
    <property type="match status" value="1"/>
</dbReference>
<dbReference type="InterPro" id="IPR006139">
    <property type="entry name" value="D-isomer_2_OHA_DH_cat_dom"/>
</dbReference>
<accession>A0A0G2FFD9</accession>
<evidence type="ECO:0000259" key="5">
    <source>
        <dbReference type="Pfam" id="PF00389"/>
    </source>
</evidence>
<dbReference type="InterPro" id="IPR036291">
    <property type="entry name" value="NAD(P)-bd_dom_sf"/>
</dbReference>
<dbReference type="GO" id="GO:0030267">
    <property type="term" value="F:glyoxylate reductase (NADPH) activity"/>
    <property type="evidence" value="ECO:0007669"/>
    <property type="project" value="TreeGrafter"/>
</dbReference>
<dbReference type="PANTHER" id="PTHR10996:SF269">
    <property type="entry name" value="HYPOTHETICAL D-ISOMER SPECIFIC 2-HYDROXYACID DEHYDROGENASE (EUROFUNG)"/>
    <property type="match status" value="1"/>
</dbReference>
<dbReference type="Pfam" id="PF00389">
    <property type="entry name" value="2-Hacid_dh"/>
    <property type="match status" value="1"/>
</dbReference>
<dbReference type="EMBL" id="LCUC01000277">
    <property type="protein sequence ID" value="KKY32839.1"/>
    <property type="molecule type" value="Genomic_DNA"/>
</dbReference>
<evidence type="ECO:0000256" key="3">
    <source>
        <dbReference type="ARBA" id="ARBA00023027"/>
    </source>
</evidence>
<name>A0A0G2FFD9_9PEZI</name>
<evidence type="ECO:0000256" key="2">
    <source>
        <dbReference type="ARBA" id="ARBA00023002"/>
    </source>
</evidence>
<evidence type="ECO:0000313" key="7">
    <source>
        <dbReference type="EMBL" id="KKY32839.1"/>
    </source>
</evidence>
<dbReference type="Pfam" id="PF02826">
    <property type="entry name" value="2-Hacid_dh_C"/>
    <property type="match status" value="1"/>
</dbReference>
<evidence type="ECO:0000259" key="6">
    <source>
        <dbReference type="Pfam" id="PF02826"/>
    </source>
</evidence>